<reference evidence="2" key="2">
    <citation type="submission" date="2020-02" db="EMBL/GenBank/DDBJ databases">
        <authorList>
            <person name="Gilchrist C.L.M."/>
            <person name="Chooi Y.-H."/>
        </authorList>
    </citation>
    <scope>NUCLEOTIDE SEQUENCE</scope>
    <source>
        <strain evidence="2">MST-FP2251</strain>
    </source>
</reference>
<dbReference type="AlphaFoldDB" id="A0AAD4CE57"/>
<feature type="compositionally biased region" description="Basic and acidic residues" evidence="1">
    <location>
        <begin position="53"/>
        <end position="73"/>
    </location>
</feature>
<protein>
    <submittedName>
        <fullName evidence="2">Uncharacterized protein</fullName>
    </submittedName>
</protein>
<reference evidence="2" key="1">
    <citation type="journal article" date="2019" name="Beilstein J. Org. Chem.">
        <title>Nanangenines: drimane sesquiterpenoids as the dominant metabolite cohort of a novel Australian fungus, Aspergillus nanangensis.</title>
        <authorList>
            <person name="Lacey H.J."/>
            <person name="Gilchrist C.L.M."/>
            <person name="Crombie A."/>
            <person name="Kalaitzis J.A."/>
            <person name="Vuong D."/>
            <person name="Rutledge P.J."/>
            <person name="Turner P."/>
            <person name="Pitt J.I."/>
            <person name="Lacey E."/>
            <person name="Chooi Y.H."/>
            <person name="Piggott A.M."/>
        </authorList>
    </citation>
    <scope>NUCLEOTIDE SEQUENCE</scope>
    <source>
        <strain evidence="2">MST-FP2251</strain>
    </source>
</reference>
<organism evidence="2 3">
    <name type="scientific">Aspergillus nanangensis</name>
    <dbReference type="NCBI Taxonomy" id="2582783"/>
    <lineage>
        <taxon>Eukaryota</taxon>
        <taxon>Fungi</taxon>
        <taxon>Dikarya</taxon>
        <taxon>Ascomycota</taxon>
        <taxon>Pezizomycotina</taxon>
        <taxon>Eurotiomycetes</taxon>
        <taxon>Eurotiomycetidae</taxon>
        <taxon>Eurotiales</taxon>
        <taxon>Aspergillaceae</taxon>
        <taxon>Aspergillus</taxon>
        <taxon>Aspergillus subgen. Circumdati</taxon>
    </lineage>
</organism>
<name>A0AAD4CE57_ASPNN</name>
<gene>
    <name evidence="2" type="ORF">FE257_001265</name>
</gene>
<dbReference type="Proteomes" id="UP001194746">
    <property type="component" value="Unassembled WGS sequence"/>
</dbReference>
<keyword evidence="3" id="KW-1185">Reference proteome</keyword>
<evidence type="ECO:0000313" key="3">
    <source>
        <dbReference type="Proteomes" id="UP001194746"/>
    </source>
</evidence>
<feature type="compositionally biased region" description="Basic and acidic residues" evidence="1">
    <location>
        <begin position="32"/>
        <end position="43"/>
    </location>
</feature>
<accession>A0AAD4CE57</accession>
<dbReference type="EMBL" id="VCAU01000112">
    <property type="protein sequence ID" value="KAF9884775.1"/>
    <property type="molecule type" value="Genomic_DNA"/>
</dbReference>
<feature type="compositionally biased region" description="Low complexity" evidence="1">
    <location>
        <begin position="13"/>
        <end position="30"/>
    </location>
</feature>
<evidence type="ECO:0000313" key="2">
    <source>
        <dbReference type="EMBL" id="KAF9884775.1"/>
    </source>
</evidence>
<comment type="caution">
    <text evidence="2">The sequence shown here is derived from an EMBL/GenBank/DDBJ whole genome shotgun (WGS) entry which is preliminary data.</text>
</comment>
<evidence type="ECO:0000256" key="1">
    <source>
        <dbReference type="SAM" id="MobiDB-lite"/>
    </source>
</evidence>
<feature type="region of interest" description="Disordered" evidence="1">
    <location>
        <begin position="1"/>
        <end position="73"/>
    </location>
</feature>
<sequence length="73" mass="8259">MPVVPENPFELPSKQGNSNNSSTSQDQNKSAQENREFSTRDLLSKGPQIPDELPPKVPRDEIEARKKELNQNK</sequence>
<proteinExistence type="predicted"/>